<evidence type="ECO:0000256" key="1">
    <source>
        <dbReference type="SAM" id="SignalP"/>
    </source>
</evidence>
<feature type="chain" id="PRO_5005514825" description="Lipoprotein" evidence="1">
    <location>
        <begin position="21"/>
        <end position="101"/>
    </location>
</feature>
<feature type="signal peptide" evidence="1">
    <location>
        <begin position="1"/>
        <end position="20"/>
    </location>
</feature>
<keyword evidence="3" id="KW-1185">Reference proteome</keyword>
<organism evidence="2">
    <name type="scientific">Mizugakiibacter sediminis</name>
    <dbReference type="NCBI Taxonomy" id="1475481"/>
    <lineage>
        <taxon>Bacteria</taxon>
        <taxon>Pseudomonadati</taxon>
        <taxon>Pseudomonadota</taxon>
        <taxon>Gammaproteobacteria</taxon>
        <taxon>Lysobacterales</taxon>
        <taxon>Rhodanobacteraceae</taxon>
        <taxon>Mizugakiibacter</taxon>
    </lineage>
</organism>
<sequence length="101" mass="10316">MKRWITTTALGAALAGCASAPPQAPGTVTDADAAAVSACRYLGEVGGTPRWTGAAAAFADQHARQQARAQAARLGATHVVWTGVYNTSTLSVRGKAYRCPG</sequence>
<keyword evidence="1" id="KW-0732">Signal</keyword>
<dbReference type="AlphaFoldDB" id="A0A0K8QK55"/>
<dbReference type="EMBL" id="DF970155">
    <property type="protein sequence ID" value="GAP65228.1"/>
    <property type="molecule type" value="Genomic_DNA"/>
</dbReference>
<name>A0A0K8QK55_9GAMM</name>
<dbReference type="RefSeq" id="WP_062534816.1">
    <property type="nucleotide sequence ID" value="NZ_DF970155.1"/>
</dbReference>
<gene>
    <name evidence="2" type="ORF">MBSD_n0517</name>
</gene>
<protein>
    <recommendedName>
        <fullName evidence="4">Lipoprotein</fullName>
    </recommendedName>
</protein>
<evidence type="ECO:0000313" key="3">
    <source>
        <dbReference type="Proteomes" id="UP000253740"/>
    </source>
</evidence>
<dbReference type="Proteomes" id="UP000253740">
    <property type="component" value="Unassembled WGS sequence"/>
</dbReference>
<dbReference type="PROSITE" id="PS51257">
    <property type="entry name" value="PROKAR_LIPOPROTEIN"/>
    <property type="match status" value="1"/>
</dbReference>
<reference evidence="2" key="1">
    <citation type="submission" date="2015-08" db="EMBL/GenBank/DDBJ databases">
        <title>Complete DNA Sequence of Pseudomonas syringae pv. actinidiae, the Causal Agent of Kiwifruit Canker Disease.</title>
        <authorList>
            <person name="Rikkerink E.H.A."/>
            <person name="Fineran P.C."/>
        </authorList>
    </citation>
    <scope>NUCLEOTIDE SEQUENCE</scope>
    <source>
        <strain evidence="2">SkMP5</strain>
    </source>
</reference>
<accession>A0A0K8QK55</accession>
<proteinExistence type="predicted"/>
<evidence type="ECO:0008006" key="4">
    <source>
        <dbReference type="Google" id="ProtNLM"/>
    </source>
</evidence>
<evidence type="ECO:0000313" key="2">
    <source>
        <dbReference type="EMBL" id="GAP65228.1"/>
    </source>
</evidence>